<proteinExistence type="predicted"/>
<dbReference type="OrthoDB" id="100006at2759"/>
<feature type="compositionally biased region" description="Polar residues" evidence="5">
    <location>
        <begin position="375"/>
        <end position="385"/>
    </location>
</feature>
<evidence type="ECO:0000256" key="5">
    <source>
        <dbReference type="SAM" id="MobiDB-lite"/>
    </source>
</evidence>
<dbReference type="EMBL" id="MU005569">
    <property type="protein sequence ID" value="KAF2691736.1"/>
    <property type="molecule type" value="Genomic_DNA"/>
</dbReference>
<keyword evidence="3 6" id="KW-1133">Transmembrane helix</keyword>
<dbReference type="Gene3D" id="1.20.1070.10">
    <property type="entry name" value="Rhodopsin 7-helix transmembrane proteins"/>
    <property type="match status" value="1"/>
</dbReference>
<feature type="region of interest" description="Disordered" evidence="5">
    <location>
        <begin position="406"/>
        <end position="433"/>
    </location>
</feature>
<feature type="transmembrane region" description="Helical" evidence="6">
    <location>
        <begin position="149"/>
        <end position="167"/>
    </location>
</feature>
<feature type="region of interest" description="Disordered" evidence="5">
    <location>
        <begin position="356"/>
        <end position="390"/>
    </location>
</feature>
<feature type="domain" description="G protein-coupled receptor GPR1/2/3 C-terminal" evidence="7">
    <location>
        <begin position="233"/>
        <end position="298"/>
    </location>
</feature>
<evidence type="ECO:0000256" key="3">
    <source>
        <dbReference type="ARBA" id="ARBA00022989"/>
    </source>
</evidence>
<dbReference type="SUPFAM" id="SSF81321">
    <property type="entry name" value="Family A G protein-coupled receptor-like"/>
    <property type="match status" value="1"/>
</dbReference>
<feature type="transmembrane region" description="Helical" evidence="6">
    <location>
        <begin position="272"/>
        <end position="295"/>
    </location>
</feature>
<feature type="transmembrane region" description="Helical" evidence="6">
    <location>
        <begin position="73"/>
        <end position="95"/>
    </location>
</feature>
<reference evidence="8" key="1">
    <citation type="journal article" date="2020" name="Stud. Mycol.">
        <title>101 Dothideomycetes genomes: a test case for predicting lifestyles and emergence of pathogens.</title>
        <authorList>
            <person name="Haridas S."/>
            <person name="Albert R."/>
            <person name="Binder M."/>
            <person name="Bloem J."/>
            <person name="Labutti K."/>
            <person name="Salamov A."/>
            <person name="Andreopoulos B."/>
            <person name="Baker S."/>
            <person name="Barry K."/>
            <person name="Bills G."/>
            <person name="Bluhm B."/>
            <person name="Cannon C."/>
            <person name="Castanera R."/>
            <person name="Culley D."/>
            <person name="Daum C."/>
            <person name="Ezra D."/>
            <person name="Gonzalez J."/>
            <person name="Henrissat B."/>
            <person name="Kuo A."/>
            <person name="Liang C."/>
            <person name="Lipzen A."/>
            <person name="Lutzoni F."/>
            <person name="Magnuson J."/>
            <person name="Mondo S."/>
            <person name="Nolan M."/>
            <person name="Ohm R."/>
            <person name="Pangilinan J."/>
            <person name="Park H.-J."/>
            <person name="Ramirez L."/>
            <person name="Alfaro M."/>
            <person name="Sun H."/>
            <person name="Tritt A."/>
            <person name="Yoshinaga Y."/>
            <person name="Zwiers L.-H."/>
            <person name="Turgeon B."/>
            <person name="Goodwin S."/>
            <person name="Spatafora J."/>
            <person name="Crous P."/>
            <person name="Grigoriev I."/>
        </authorList>
    </citation>
    <scope>NUCLEOTIDE SEQUENCE</scope>
    <source>
        <strain evidence="8">CBS 122367</strain>
    </source>
</reference>
<evidence type="ECO:0000256" key="4">
    <source>
        <dbReference type="ARBA" id="ARBA00023136"/>
    </source>
</evidence>
<dbReference type="PANTHER" id="PTHR23112:SF37">
    <property type="entry name" value="G PROTEIN-COUPLED RECEPTOR GPR1"/>
    <property type="match status" value="1"/>
</dbReference>
<comment type="subcellular location">
    <subcellularLocation>
        <location evidence="1">Membrane</location>
        <topology evidence="1">Multi-pass membrane protein</topology>
    </subcellularLocation>
</comment>
<feature type="transmembrane region" description="Helical" evidence="6">
    <location>
        <begin position="239"/>
        <end position="260"/>
    </location>
</feature>
<evidence type="ECO:0000256" key="2">
    <source>
        <dbReference type="ARBA" id="ARBA00022692"/>
    </source>
</evidence>
<dbReference type="GO" id="GO:0007189">
    <property type="term" value="P:adenylate cyclase-activating G protein-coupled receptor signaling pathway"/>
    <property type="evidence" value="ECO:0007669"/>
    <property type="project" value="TreeGrafter"/>
</dbReference>
<gene>
    <name evidence="8" type="ORF">K458DRAFT_4852</name>
</gene>
<dbReference type="GO" id="GO:0004930">
    <property type="term" value="F:G protein-coupled receptor activity"/>
    <property type="evidence" value="ECO:0007669"/>
    <property type="project" value="TreeGrafter"/>
</dbReference>
<protein>
    <recommendedName>
        <fullName evidence="7">G protein-coupled receptor GPR1/2/3 C-terminal domain-containing protein</fullName>
    </recommendedName>
</protein>
<feature type="transmembrane region" description="Helical" evidence="6">
    <location>
        <begin position="196"/>
        <end position="218"/>
    </location>
</feature>
<dbReference type="Proteomes" id="UP000799291">
    <property type="component" value="Unassembled WGS sequence"/>
</dbReference>
<evidence type="ECO:0000313" key="9">
    <source>
        <dbReference type="Proteomes" id="UP000799291"/>
    </source>
</evidence>
<accession>A0A6G1JML9</accession>
<evidence type="ECO:0000256" key="1">
    <source>
        <dbReference type="ARBA" id="ARBA00004141"/>
    </source>
</evidence>
<organism evidence="8 9">
    <name type="scientific">Lentithecium fluviatile CBS 122367</name>
    <dbReference type="NCBI Taxonomy" id="1168545"/>
    <lineage>
        <taxon>Eukaryota</taxon>
        <taxon>Fungi</taxon>
        <taxon>Dikarya</taxon>
        <taxon>Ascomycota</taxon>
        <taxon>Pezizomycotina</taxon>
        <taxon>Dothideomycetes</taxon>
        <taxon>Pleosporomycetidae</taxon>
        <taxon>Pleosporales</taxon>
        <taxon>Massarineae</taxon>
        <taxon>Lentitheciaceae</taxon>
        <taxon>Lentithecium</taxon>
    </lineage>
</organism>
<keyword evidence="9" id="KW-1185">Reference proteome</keyword>
<dbReference type="AlphaFoldDB" id="A0A6G1JML9"/>
<evidence type="ECO:0000256" key="6">
    <source>
        <dbReference type="SAM" id="Phobius"/>
    </source>
</evidence>
<evidence type="ECO:0000313" key="8">
    <source>
        <dbReference type="EMBL" id="KAF2691736.1"/>
    </source>
</evidence>
<keyword evidence="4 6" id="KW-0472">Membrane</keyword>
<dbReference type="GO" id="GO:0005886">
    <property type="term" value="C:plasma membrane"/>
    <property type="evidence" value="ECO:0007669"/>
    <property type="project" value="TreeGrafter"/>
</dbReference>
<feature type="transmembrane region" description="Helical" evidence="6">
    <location>
        <begin position="31"/>
        <end position="53"/>
    </location>
</feature>
<keyword evidence="2 6" id="KW-0812">Transmembrane</keyword>
<feature type="transmembrane region" description="Helical" evidence="6">
    <location>
        <begin position="115"/>
        <end position="137"/>
    </location>
</feature>
<dbReference type="InterPro" id="IPR022596">
    <property type="entry name" value="GPR1/2/3_C"/>
</dbReference>
<sequence length="433" mass="48483">MASLEARSMLEKRYFPYPNSMDPMTPTFKAGLIPVALFAMMSLISVSALIGFITWRLISWRRHYKQYVGYNQYVILIYMLLIADLQQAVAFSISFHWLRLGKILAPTPACFIQAWFVHIGDVASGFFVLAIAVHTWLGVMKGYRMPYRWFVTAILLIWLAALVLTFVGPAMHGNRFFARAGGWCWVSVDYQPERLWLHYLWIFIVEFGTIAIYSHIFFHLRGRLRGIINNDSTNKLSRATKFMVMYPAVYVILTLPIAVGRMVAMAGVDMPDLFFCIAGSFLTSCGWIDAVLYTLTRRIFIGSDISGHHYNRTVTAITTNAARPGDEDIGMKSLNKDMGARTVTIVGGANRISRIVDPRTRSKLQRSRSHPNPLGESSPTGSQDSIMKPAPNCIGIVTETNIQVESARDSGSEITHGRGLSTDGIDYRAASPA</sequence>
<dbReference type="PANTHER" id="PTHR23112">
    <property type="entry name" value="G PROTEIN-COUPLED RECEPTOR 157-RELATED"/>
    <property type="match status" value="1"/>
</dbReference>
<evidence type="ECO:0000259" key="7">
    <source>
        <dbReference type="Pfam" id="PF11970"/>
    </source>
</evidence>
<dbReference type="Pfam" id="PF11970">
    <property type="entry name" value="GPR_Gpa2_C"/>
    <property type="match status" value="1"/>
</dbReference>
<name>A0A6G1JML9_9PLEO</name>